<evidence type="ECO:0000313" key="2">
    <source>
        <dbReference type="EMBL" id="KAG0723028.1"/>
    </source>
</evidence>
<evidence type="ECO:0000313" key="3">
    <source>
        <dbReference type="Proteomes" id="UP000770661"/>
    </source>
</evidence>
<feature type="compositionally biased region" description="Gly residues" evidence="1">
    <location>
        <begin position="109"/>
        <end position="119"/>
    </location>
</feature>
<keyword evidence="3" id="KW-1185">Reference proteome</keyword>
<proteinExistence type="predicted"/>
<protein>
    <submittedName>
        <fullName evidence="2">Uncharacterized protein</fullName>
    </submittedName>
</protein>
<feature type="region of interest" description="Disordered" evidence="1">
    <location>
        <begin position="90"/>
        <end position="119"/>
    </location>
</feature>
<sequence length="119" mass="13228">MGEVARGLLHLSRETARYCSETTRDKAWWIAVTHTIRIPPVFSVQLVPTRHFPLTGNGRSSSPGGIQEQIPLREGTLGLVIVDVQKGHMQEQRKLQRGHQPASEEGIPSGYGGFRGETW</sequence>
<dbReference type="AlphaFoldDB" id="A0A8J4YAC9"/>
<gene>
    <name evidence="2" type="ORF">GWK47_043405</name>
</gene>
<name>A0A8J4YAC9_CHIOP</name>
<comment type="caution">
    <text evidence="2">The sequence shown here is derived from an EMBL/GenBank/DDBJ whole genome shotgun (WGS) entry which is preliminary data.</text>
</comment>
<dbReference type="Proteomes" id="UP000770661">
    <property type="component" value="Unassembled WGS sequence"/>
</dbReference>
<evidence type="ECO:0000256" key="1">
    <source>
        <dbReference type="SAM" id="MobiDB-lite"/>
    </source>
</evidence>
<organism evidence="2 3">
    <name type="scientific">Chionoecetes opilio</name>
    <name type="common">Atlantic snow crab</name>
    <name type="synonym">Cancer opilio</name>
    <dbReference type="NCBI Taxonomy" id="41210"/>
    <lineage>
        <taxon>Eukaryota</taxon>
        <taxon>Metazoa</taxon>
        <taxon>Ecdysozoa</taxon>
        <taxon>Arthropoda</taxon>
        <taxon>Crustacea</taxon>
        <taxon>Multicrustacea</taxon>
        <taxon>Malacostraca</taxon>
        <taxon>Eumalacostraca</taxon>
        <taxon>Eucarida</taxon>
        <taxon>Decapoda</taxon>
        <taxon>Pleocyemata</taxon>
        <taxon>Brachyura</taxon>
        <taxon>Eubrachyura</taxon>
        <taxon>Majoidea</taxon>
        <taxon>Majidae</taxon>
        <taxon>Chionoecetes</taxon>
    </lineage>
</organism>
<accession>A0A8J4YAC9</accession>
<reference evidence="2" key="1">
    <citation type="submission" date="2020-07" db="EMBL/GenBank/DDBJ databases">
        <title>The High-quality genome of the commercially important snow crab, Chionoecetes opilio.</title>
        <authorList>
            <person name="Jeong J.-H."/>
            <person name="Ryu S."/>
        </authorList>
    </citation>
    <scope>NUCLEOTIDE SEQUENCE</scope>
    <source>
        <strain evidence="2">MADBK_172401_WGS</strain>
        <tissue evidence="2">Digestive gland</tissue>
    </source>
</reference>
<dbReference type="EMBL" id="JACEEZ010008764">
    <property type="protein sequence ID" value="KAG0723028.1"/>
    <property type="molecule type" value="Genomic_DNA"/>
</dbReference>